<accession>Q7US90</accession>
<reference evidence="2 3" key="1">
    <citation type="journal article" date="2003" name="Proc. Natl. Acad. Sci. U.S.A.">
        <title>Complete genome sequence of the marine planctomycete Pirellula sp. strain 1.</title>
        <authorList>
            <person name="Gloeckner F.O."/>
            <person name="Kube M."/>
            <person name="Bauer M."/>
            <person name="Teeling H."/>
            <person name="Lombardot T."/>
            <person name="Ludwig W."/>
            <person name="Gade D."/>
            <person name="Beck A."/>
            <person name="Borzym K."/>
            <person name="Heitmann K."/>
            <person name="Rabus R."/>
            <person name="Schlesner H."/>
            <person name="Amann R."/>
            <person name="Reinhardt R."/>
        </authorList>
    </citation>
    <scope>NUCLEOTIDE SEQUENCE [LARGE SCALE GENOMIC DNA]</scope>
    <source>
        <strain evidence="3">DSM 10527 / NCIMB 13988 / SH1</strain>
    </source>
</reference>
<dbReference type="InParanoid" id="Q7US90"/>
<feature type="region of interest" description="Disordered" evidence="1">
    <location>
        <begin position="26"/>
        <end position="52"/>
    </location>
</feature>
<dbReference type="KEGG" id="rba:RB4644"/>
<gene>
    <name evidence="2" type="ordered locus">RB4644</name>
</gene>
<sequence length="108" mass="12401">MTRLMWWWLDSSPAVRMNVACKTADEVPNRDRGRSHASLSHQPARWTPDVMERRQAPTALYREAKTATVRHAQRNQFLQKRKSFRKPFPACSRLRPSVGLSAPNAASD</sequence>
<organism evidence="2 3">
    <name type="scientific">Rhodopirellula baltica (strain DSM 10527 / NCIMB 13988 / SH1)</name>
    <dbReference type="NCBI Taxonomy" id="243090"/>
    <lineage>
        <taxon>Bacteria</taxon>
        <taxon>Pseudomonadati</taxon>
        <taxon>Planctomycetota</taxon>
        <taxon>Planctomycetia</taxon>
        <taxon>Pirellulales</taxon>
        <taxon>Pirellulaceae</taxon>
        <taxon>Rhodopirellula</taxon>
    </lineage>
</organism>
<dbReference type="EMBL" id="BX294140">
    <property type="protein sequence ID" value="CAD73907.1"/>
    <property type="molecule type" value="Genomic_DNA"/>
</dbReference>
<dbReference type="Proteomes" id="UP000001025">
    <property type="component" value="Chromosome"/>
</dbReference>
<protein>
    <submittedName>
        <fullName evidence="2">Uncharacterized protein</fullName>
    </submittedName>
</protein>
<evidence type="ECO:0000256" key="1">
    <source>
        <dbReference type="SAM" id="MobiDB-lite"/>
    </source>
</evidence>
<evidence type="ECO:0000313" key="2">
    <source>
        <dbReference type="EMBL" id="CAD73907.1"/>
    </source>
</evidence>
<dbReference type="HOGENOM" id="CLU_2194876_0_0_0"/>
<name>Q7US90_RHOBA</name>
<dbReference type="STRING" id="243090.RB4644"/>
<dbReference type="EnsemblBacteria" id="CAD73907">
    <property type="protein sequence ID" value="CAD73907"/>
    <property type="gene ID" value="RB4644"/>
</dbReference>
<dbReference type="AlphaFoldDB" id="Q7US90"/>
<keyword evidence="3" id="KW-1185">Reference proteome</keyword>
<evidence type="ECO:0000313" key="3">
    <source>
        <dbReference type="Proteomes" id="UP000001025"/>
    </source>
</evidence>
<proteinExistence type="predicted"/>